<protein>
    <submittedName>
        <fullName evidence="2">Flavin reductase</fullName>
    </submittedName>
</protein>
<dbReference type="Pfam" id="PF01613">
    <property type="entry name" value="Flavin_Reduct"/>
    <property type="match status" value="1"/>
</dbReference>
<dbReference type="EMBL" id="LDQA01000076">
    <property type="protein sequence ID" value="KTR02364.1"/>
    <property type="molecule type" value="Genomic_DNA"/>
</dbReference>
<evidence type="ECO:0000313" key="2">
    <source>
        <dbReference type="EMBL" id="KTR02364.1"/>
    </source>
</evidence>
<dbReference type="AlphaFoldDB" id="A0A175RHI1"/>
<accession>A0A175RHI1</accession>
<dbReference type="GO" id="GO:0010181">
    <property type="term" value="F:FMN binding"/>
    <property type="evidence" value="ECO:0007669"/>
    <property type="project" value="InterPro"/>
</dbReference>
<proteinExistence type="predicted"/>
<dbReference type="InterPro" id="IPR002563">
    <property type="entry name" value="Flavin_Rdtase-like_dom"/>
</dbReference>
<dbReference type="SMART" id="SM00903">
    <property type="entry name" value="Flavin_Reduct"/>
    <property type="match status" value="1"/>
</dbReference>
<comment type="caution">
    <text evidence="2">The sequence shown here is derived from an EMBL/GenBank/DDBJ whole genome shotgun (WGS) entry which is preliminary data.</text>
</comment>
<dbReference type="InterPro" id="IPR012349">
    <property type="entry name" value="Split_barrel_FMN-bd"/>
</dbReference>
<reference evidence="2 3" key="1">
    <citation type="journal article" date="2016" name="Front. Microbiol.">
        <title>Genomic Resource of Rice Seed Associated Bacteria.</title>
        <authorList>
            <person name="Midha S."/>
            <person name="Bansal K."/>
            <person name="Sharma S."/>
            <person name="Kumar N."/>
            <person name="Patil P.P."/>
            <person name="Chaudhry V."/>
            <person name="Patil P.B."/>
        </authorList>
    </citation>
    <scope>NUCLEOTIDE SEQUENCE [LARGE SCALE GENOMIC DNA]</scope>
    <source>
        <strain evidence="2 3">NS365</strain>
    </source>
</reference>
<dbReference type="PATRIC" id="fig|401562.4.peg.4486"/>
<feature type="domain" description="Flavin reductase like" evidence="1">
    <location>
        <begin position="19"/>
        <end position="167"/>
    </location>
</feature>
<dbReference type="RefSeq" id="WP_058602384.1">
    <property type="nucleotide sequence ID" value="NZ_LDQA01000076.1"/>
</dbReference>
<keyword evidence="3" id="KW-1185">Reference proteome</keyword>
<organism evidence="2 3">
    <name type="scientific">Aureimonas ureilytica</name>
    <dbReference type="NCBI Taxonomy" id="401562"/>
    <lineage>
        <taxon>Bacteria</taxon>
        <taxon>Pseudomonadati</taxon>
        <taxon>Pseudomonadota</taxon>
        <taxon>Alphaproteobacteria</taxon>
        <taxon>Hyphomicrobiales</taxon>
        <taxon>Aurantimonadaceae</taxon>
        <taxon>Aureimonas</taxon>
    </lineage>
</organism>
<evidence type="ECO:0000313" key="3">
    <source>
        <dbReference type="Proteomes" id="UP000078529"/>
    </source>
</evidence>
<sequence>MFYETAHNDHGLPHDPFKAIVAPRPIGWISTRAKDGSVNLAPYSFFNAIADDPKLVMFCSSGLKDTASFAIESGEFVVNLATLPLAEAMNRSSAPAPRGSSEFEISGLTEAPCRLVSAPRVAQSPAALECKVTQSFRPLGLDGPSPSAVMVIGQVVGIHIDERILRDGMLAMDLAEPLTRLGYLDYAVTREVFAMTRPKRPDASDQAPRHP</sequence>
<dbReference type="PANTHER" id="PTHR43812">
    <property type="entry name" value="BLR2425 PROTEIN"/>
    <property type="match status" value="1"/>
</dbReference>
<dbReference type="Proteomes" id="UP000078529">
    <property type="component" value="Unassembled WGS sequence"/>
</dbReference>
<name>A0A175RHI1_9HYPH</name>
<evidence type="ECO:0000259" key="1">
    <source>
        <dbReference type="SMART" id="SM00903"/>
    </source>
</evidence>
<dbReference type="Gene3D" id="2.30.110.10">
    <property type="entry name" value="Electron Transport, Fmn-binding Protein, Chain A"/>
    <property type="match status" value="1"/>
</dbReference>
<dbReference type="PANTHER" id="PTHR43812:SF2">
    <property type="entry name" value="FLAVIN REDUCTASE LIKE DOMAIN-CONTAINING PROTEIN"/>
    <property type="match status" value="1"/>
</dbReference>
<dbReference type="SUPFAM" id="SSF50475">
    <property type="entry name" value="FMN-binding split barrel"/>
    <property type="match status" value="1"/>
</dbReference>
<gene>
    <name evidence="2" type="ORF">NS365_21760</name>
</gene>
<dbReference type="GO" id="GO:0016646">
    <property type="term" value="F:oxidoreductase activity, acting on the CH-NH group of donors, NAD or NADP as acceptor"/>
    <property type="evidence" value="ECO:0007669"/>
    <property type="project" value="UniProtKB-ARBA"/>
</dbReference>